<keyword evidence="4" id="KW-1185">Reference proteome</keyword>
<evidence type="ECO:0000313" key="3">
    <source>
        <dbReference type="EMBL" id="CAC5356722.1"/>
    </source>
</evidence>
<feature type="region of interest" description="Disordered" evidence="1">
    <location>
        <begin position="344"/>
        <end position="365"/>
    </location>
</feature>
<protein>
    <recommendedName>
        <fullName evidence="2">DDE-1 domain-containing protein</fullName>
    </recommendedName>
</protein>
<feature type="domain" description="DDE-1" evidence="2">
    <location>
        <begin position="97"/>
        <end position="267"/>
    </location>
</feature>
<dbReference type="PANTHER" id="PTHR19303:SF73">
    <property type="entry name" value="PROTEIN PDC2"/>
    <property type="match status" value="1"/>
</dbReference>
<dbReference type="InterPro" id="IPR050863">
    <property type="entry name" value="CenT-Element_Derived"/>
</dbReference>
<dbReference type="OrthoDB" id="10064161at2759"/>
<proteinExistence type="predicted"/>
<dbReference type="Gene3D" id="1.10.10.60">
    <property type="entry name" value="Homeodomain-like"/>
    <property type="match status" value="1"/>
</dbReference>
<dbReference type="GO" id="GO:0005634">
    <property type="term" value="C:nucleus"/>
    <property type="evidence" value="ECO:0007669"/>
    <property type="project" value="TreeGrafter"/>
</dbReference>
<evidence type="ECO:0000259" key="2">
    <source>
        <dbReference type="Pfam" id="PF03184"/>
    </source>
</evidence>
<feature type="compositionally biased region" description="Acidic residues" evidence="1">
    <location>
        <begin position="348"/>
        <end position="364"/>
    </location>
</feature>
<dbReference type="InterPro" id="IPR004875">
    <property type="entry name" value="DDE_SF_endonuclease_dom"/>
</dbReference>
<dbReference type="Pfam" id="PF03184">
    <property type="entry name" value="DDE_1"/>
    <property type="match status" value="1"/>
</dbReference>
<sequence length="427" mass="49038">MKKKTPKPTQKDLALQFGIGKTTVSDILKRSGEYKTIYEDNTTSARKRHDTGNWKLVGDYTPENVFNADETGLLFNALLDKTFGQNGEACKDGKLAKERITVMLAYNSTGEKLLPLVIGKAKKPRCFKNINVNNLPVIWQSSKKAWMTEYIFTEWMQQINKKMKSKKRKILLFLDNATSHSDSVTLSNETNKFFPSNTTSKSQSLYLGIIRAFKARYRKHMLKHVITKIDNCTYNTSLTKEIKVLDAVHWIDNSWSDTKESTITSCFRNAGFPVVNPDENIDSDNEEDPDDDIQLSELMGMVRQCSGHDDITFDEMIAIEAAMPTEETCDGDWEKTLVEQFKEREDYDANETSESESEVDELETDAPGADFSYEDVLKNIKYMIRFSNLKDDRILKFLMPKKTMIEDTILRSKMVKKQGTLHMFMLK</sequence>
<dbReference type="PANTHER" id="PTHR19303">
    <property type="entry name" value="TRANSPOSON"/>
    <property type="match status" value="1"/>
</dbReference>
<dbReference type="Proteomes" id="UP000507470">
    <property type="component" value="Unassembled WGS sequence"/>
</dbReference>
<reference evidence="3 4" key="1">
    <citation type="submission" date="2020-06" db="EMBL/GenBank/DDBJ databases">
        <authorList>
            <person name="Li R."/>
            <person name="Bekaert M."/>
        </authorList>
    </citation>
    <scope>NUCLEOTIDE SEQUENCE [LARGE SCALE GENOMIC DNA]</scope>
    <source>
        <strain evidence="4">wild</strain>
    </source>
</reference>
<dbReference type="EMBL" id="CACVKT020000172">
    <property type="protein sequence ID" value="CAC5356722.1"/>
    <property type="molecule type" value="Genomic_DNA"/>
</dbReference>
<gene>
    <name evidence="3" type="ORF">MCOR_732</name>
</gene>
<dbReference type="AlphaFoldDB" id="A0A6J7ZWD8"/>
<dbReference type="GO" id="GO:0003677">
    <property type="term" value="F:DNA binding"/>
    <property type="evidence" value="ECO:0007669"/>
    <property type="project" value="TreeGrafter"/>
</dbReference>
<accession>A0A6J7ZWD8</accession>
<evidence type="ECO:0000313" key="4">
    <source>
        <dbReference type="Proteomes" id="UP000507470"/>
    </source>
</evidence>
<name>A0A6J7ZWD8_MYTCO</name>
<evidence type="ECO:0000256" key="1">
    <source>
        <dbReference type="SAM" id="MobiDB-lite"/>
    </source>
</evidence>
<organism evidence="3 4">
    <name type="scientific">Mytilus coruscus</name>
    <name type="common">Sea mussel</name>
    <dbReference type="NCBI Taxonomy" id="42192"/>
    <lineage>
        <taxon>Eukaryota</taxon>
        <taxon>Metazoa</taxon>
        <taxon>Spiralia</taxon>
        <taxon>Lophotrochozoa</taxon>
        <taxon>Mollusca</taxon>
        <taxon>Bivalvia</taxon>
        <taxon>Autobranchia</taxon>
        <taxon>Pteriomorphia</taxon>
        <taxon>Mytilida</taxon>
        <taxon>Mytiloidea</taxon>
        <taxon>Mytilidae</taxon>
        <taxon>Mytilinae</taxon>
        <taxon>Mytilus</taxon>
    </lineage>
</organism>